<dbReference type="GO" id="GO:0016020">
    <property type="term" value="C:membrane"/>
    <property type="evidence" value="ECO:0007669"/>
    <property type="project" value="UniProtKB-SubCell"/>
</dbReference>
<evidence type="ECO:0000256" key="4">
    <source>
        <dbReference type="ARBA" id="ARBA00023136"/>
    </source>
</evidence>
<reference evidence="5 6" key="1">
    <citation type="journal article" date="2018" name="Proc. R. Soc. B">
        <title>A non-coding region near Follistatin controls head colour polymorphism in the Gouldian finch.</title>
        <authorList>
            <person name="Toomey M.B."/>
            <person name="Marques C.I."/>
            <person name="Andrade P."/>
            <person name="Araujo P.M."/>
            <person name="Sabatino S."/>
            <person name="Gazda M.A."/>
            <person name="Afonso S."/>
            <person name="Lopes R.J."/>
            <person name="Corbo J.C."/>
            <person name="Carneiro M."/>
        </authorList>
    </citation>
    <scope>NUCLEOTIDE SEQUENCE [LARGE SCALE GENOMIC DNA]</scope>
    <source>
        <strain evidence="5">Red01</strain>
        <tissue evidence="5">Muscle</tissue>
    </source>
</reference>
<proteinExistence type="predicted"/>
<evidence type="ECO:0000313" key="6">
    <source>
        <dbReference type="Proteomes" id="UP000276834"/>
    </source>
</evidence>
<organism evidence="5 6">
    <name type="scientific">Chloebia gouldiae</name>
    <name type="common">Gouldian finch</name>
    <name type="synonym">Erythrura gouldiae</name>
    <dbReference type="NCBI Taxonomy" id="44316"/>
    <lineage>
        <taxon>Eukaryota</taxon>
        <taxon>Metazoa</taxon>
        <taxon>Chordata</taxon>
        <taxon>Craniata</taxon>
        <taxon>Vertebrata</taxon>
        <taxon>Euteleostomi</taxon>
        <taxon>Archelosauria</taxon>
        <taxon>Archosauria</taxon>
        <taxon>Dinosauria</taxon>
        <taxon>Saurischia</taxon>
        <taxon>Theropoda</taxon>
        <taxon>Coelurosauria</taxon>
        <taxon>Aves</taxon>
        <taxon>Neognathae</taxon>
        <taxon>Neoaves</taxon>
        <taxon>Telluraves</taxon>
        <taxon>Australaves</taxon>
        <taxon>Passeriformes</taxon>
        <taxon>Passeroidea</taxon>
        <taxon>Passeridae</taxon>
        <taxon>Chloebia</taxon>
    </lineage>
</organism>
<dbReference type="OrthoDB" id="6416209at2759"/>
<dbReference type="GO" id="GO:0006094">
    <property type="term" value="P:gluconeogenesis"/>
    <property type="evidence" value="ECO:0007669"/>
    <property type="project" value="TreeGrafter"/>
</dbReference>
<evidence type="ECO:0000256" key="1">
    <source>
        <dbReference type="ARBA" id="ARBA00004141"/>
    </source>
</evidence>
<evidence type="ECO:0000256" key="3">
    <source>
        <dbReference type="ARBA" id="ARBA00022989"/>
    </source>
</evidence>
<dbReference type="PANTHER" id="PTHR12591">
    <property type="entry name" value="GLUCOSE-6-PHOSPHATASE"/>
    <property type="match status" value="1"/>
</dbReference>
<dbReference type="EMBL" id="QUSF01000337">
    <property type="protein sequence ID" value="RLV82909.1"/>
    <property type="molecule type" value="Genomic_DNA"/>
</dbReference>
<keyword evidence="3" id="KW-1133">Transmembrane helix</keyword>
<keyword evidence="2" id="KW-0812">Transmembrane</keyword>
<dbReference type="AlphaFoldDB" id="A0A3L8RTM0"/>
<dbReference type="PANTHER" id="PTHR12591:SF3">
    <property type="entry name" value="GLUCOSE-6-PHOSPHATASE CATALYTIC SUBUNIT 1"/>
    <property type="match status" value="1"/>
</dbReference>
<dbReference type="GO" id="GO:0004346">
    <property type="term" value="F:glucose-6-phosphatase activity"/>
    <property type="evidence" value="ECO:0007669"/>
    <property type="project" value="TreeGrafter"/>
</dbReference>
<comment type="subcellular location">
    <subcellularLocation>
        <location evidence="1">Membrane</location>
        <topology evidence="1">Multi-pass membrane protein</topology>
    </subcellularLocation>
</comment>
<sequence>MDRQCQLSEPSNQLGAVSATMPWTTCGSFASSMSQNRSKAAAVSCTSPDPFSFLFRILFGERPYWWVLDTDYYGNNSAPEIQQFPLTCETGPGRVSQAMEGACSQGQGCLPMVT</sequence>
<name>A0A3L8RTM0_CHLGU</name>
<gene>
    <name evidence="5" type="ORF">DV515_00016523</name>
</gene>
<dbReference type="GO" id="GO:0051156">
    <property type="term" value="P:glucose 6-phosphate metabolic process"/>
    <property type="evidence" value="ECO:0007669"/>
    <property type="project" value="TreeGrafter"/>
</dbReference>
<comment type="caution">
    <text evidence="5">The sequence shown here is derived from an EMBL/GenBank/DDBJ whole genome shotgun (WGS) entry which is preliminary data.</text>
</comment>
<protein>
    <submittedName>
        <fullName evidence="5">Uncharacterized protein</fullName>
    </submittedName>
</protein>
<keyword evidence="6" id="KW-1185">Reference proteome</keyword>
<evidence type="ECO:0000313" key="5">
    <source>
        <dbReference type="EMBL" id="RLV82909.1"/>
    </source>
</evidence>
<evidence type="ECO:0000256" key="2">
    <source>
        <dbReference type="ARBA" id="ARBA00022692"/>
    </source>
</evidence>
<accession>A0A3L8RTM0</accession>
<keyword evidence="4" id="KW-0472">Membrane</keyword>
<dbReference type="Proteomes" id="UP000276834">
    <property type="component" value="Unassembled WGS sequence"/>
</dbReference>